<dbReference type="SUPFAM" id="SSF51445">
    <property type="entry name" value="(Trans)glycosidases"/>
    <property type="match status" value="1"/>
</dbReference>
<evidence type="ECO:0000313" key="4">
    <source>
        <dbReference type="EMBL" id="MDM4018685.1"/>
    </source>
</evidence>
<evidence type="ECO:0000256" key="1">
    <source>
        <dbReference type="ARBA" id="ARBA00022676"/>
    </source>
</evidence>
<organism evidence="4 5">
    <name type="scientific">Roseiconus lacunae</name>
    <dbReference type="NCBI Taxonomy" id="2605694"/>
    <lineage>
        <taxon>Bacteria</taxon>
        <taxon>Pseudomonadati</taxon>
        <taxon>Planctomycetota</taxon>
        <taxon>Planctomycetia</taxon>
        <taxon>Pirellulales</taxon>
        <taxon>Pirellulaceae</taxon>
        <taxon>Roseiconus</taxon>
    </lineage>
</organism>
<dbReference type="Pfam" id="PF00128">
    <property type="entry name" value="Alpha-amylase"/>
    <property type="match status" value="1"/>
</dbReference>
<accession>A0ABT7PQA0</accession>
<feature type="domain" description="Glycosyl hydrolase family 13 catalytic" evidence="3">
    <location>
        <begin position="50"/>
        <end position="448"/>
    </location>
</feature>
<dbReference type="InterPro" id="IPR016377">
    <property type="entry name" value="Sucrose_GGa_phosphorylase-rel"/>
</dbReference>
<gene>
    <name evidence="4" type="ORF">QTN89_24745</name>
</gene>
<proteinExistence type="predicted"/>
<comment type="caution">
    <text evidence="4">The sequence shown here is derived from an EMBL/GenBank/DDBJ whole genome shotgun (WGS) entry which is preliminary data.</text>
</comment>
<dbReference type="InterPro" id="IPR013780">
    <property type="entry name" value="Glyco_hydro_b"/>
</dbReference>
<dbReference type="Gene3D" id="3.20.20.80">
    <property type="entry name" value="Glycosidases"/>
    <property type="match status" value="1"/>
</dbReference>
<dbReference type="InterPro" id="IPR045857">
    <property type="entry name" value="O16G_dom_2"/>
</dbReference>
<name>A0ABT7PQA0_9BACT</name>
<dbReference type="PANTHER" id="PTHR10357:SF214">
    <property type="entry name" value="GLUCOSYLGLYCERATE PHOSPHORYLASE"/>
    <property type="match status" value="1"/>
</dbReference>
<dbReference type="GO" id="GO:0016787">
    <property type="term" value="F:hydrolase activity"/>
    <property type="evidence" value="ECO:0007669"/>
    <property type="project" value="UniProtKB-KW"/>
</dbReference>
<dbReference type="PANTHER" id="PTHR10357">
    <property type="entry name" value="ALPHA-AMYLASE FAMILY MEMBER"/>
    <property type="match status" value="1"/>
</dbReference>
<dbReference type="InterPro" id="IPR017853">
    <property type="entry name" value="GH"/>
</dbReference>
<keyword evidence="4" id="KW-0378">Hydrolase</keyword>
<keyword evidence="2" id="KW-0808">Transferase</keyword>
<dbReference type="InterPro" id="IPR006047">
    <property type="entry name" value="GH13_cat_dom"/>
</dbReference>
<dbReference type="CDD" id="cd11356">
    <property type="entry name" value="AmyAc_Sucrose_phosphorylase-like_1"/>
    <property type="match status" value="1"/>
</dbReference>
<keyword evidence="5" id="KW-1185">Reference proteome</keyword>
<dbReference type="Proteomes" id="UP001239462">
    <property type="component" value="Unassembled WGS sequence"/>
</dbReference>
<sequence>MIELIQSIYPDHTTEIQAGIDTLLTKYAAEIKPVDSNAPSELCQKDSILITYGDSFREDGISPLQCLKKFACQQLGDCVSAIHLLPCFPYTSDDGFSVQDYYQIDPALGNWFDMEELGQSYELMFDAVVNHISKSSEWFKGFLEGDARYADYFIVADPDADYSSVTRPRALPLLHPFRQGDKTVYVWTTFSEDQVDLNFHSPSVLLAVLDVLLFYVARGARYIRLDAIAFTWKELGTSCMHLPQTHGIIQLCRKVIEQLAPQVAIITETNVPHEENISYFGNGSNEAHLVYNFTLPPLLMYSLHRQNVDTLTRWASSLDLPGDRTCFFNFTASHDGVGVRPLQGIVSTEAIEELAEIARSHGGFVSMRDNGDGTQSPYEINCNYFDFATDPSSSDSVRVQRFLLTQSVMLTMPGVPGIYYHSVIGSENDRQAAIDSKINRRINRAKLHYPSLAAELERPDTIRSQVFNRYKTMLTARGGEPLLAPFVAAEYHAAGPVFVIRRSNDGGTLFAVHNFSDSDEAITLPGENLTDLLTGQQLGSGSDVTSITLQPFEFRWLRMT</sequence>
<evidence type="ECO:0000259" key="3">
    <source>
        <dbReference type="SMART" id="SM00642"/>
    </source>
</evidence>
<dbReference type="RefSeq" id="WP_289166583.1">
    <property type="nucleotide sequence ID" value="NZ_JASZZN010000024.1"/>
</dbReference>
<dbReference type="PIRSF" id="PIRSF003059">
    <property type="entry name" value="Sucrose_phosphorylase"/>
    <property type="match status" value="1"/>
</dbReference>
<dbReference type="Gene3D" id="3.90.400.10">
    <property type="entry name" value="Oligo-1,6-glucosidase, Domain 2"/>
    <property type="match status" value="1"/>
</dbReference>
<dbReference type="InterPro" id="IPR033746">
    <property type="entry name" value="GGa_phosphorylase"/>
</dbReference>
<dbReference type="EMBL" id="JASZZN010000024">
    <property type="protein sequence ID" value="MDM4018685.1"/>
    <property type="molecule type" value="Genomic_DNA"/>
</dbReference>
<keyword evidence="1" id="KW-0328">Glycosyltransferase</keyword>
<dbReference type="Gene3D" id="2.60.40.1180">
    <property type="entry name" value="Golgi alpha-mannosidase II"/>
    <property type="match status" value="1"/>
</dbReference>
<protein>
    <submittedName>
        <fullName evidence="4">Alpha-amylase family glycosyl hydrolase</fullName>
    </submittedName>
</protein>
<dbReference type="SMART" id="SM00642">
    <property type="entry name" value="Aamy"/>
    <property type="match status" value="1"/>
</dbReference>
<reference evidence="4 5" key="1">
    <citation type="submission" date="2023-06" db="EMBL/GenBank/DDBJ databases">
        <title>Roseiconus lacunae JC819 isolated from Gulf of Mannar region, Tamil Nadu.</title>
        <authorList>
            <person name="Pk S."/>
            <person name="Ch S."/>
            <person name="Ch V.R."/>
        </authorList>
    </citation>
    <scope>NUCLEOTIDE SEQUENCE [LARGE SCALE GENOMIC DNA]</scope>
    <source>
        <strain evidence="4 5">JC819</strain>
    </source>
</reference>
<evidence type="ECO:0000256" key="2">
    <source>
        <dbReference type="ARBA" id="ARBA00022679"/>
    </source>
</evidence>
<evidence type="ECO:0000313" key="5">
    <source>
        <dbReference type="Proteomes" id="UP001239462"/>
    </source>
</evidence>